<feature type="domain" description="Right handed beta helix" evidence="1">
    <location>
        <begin position="27"/>
        <end position="188"/>
    </location>
</feature>
<organism evidence="2">
    <name type="scientific">marine sediment metagenome</name>
    <dbReference type="NCBI Taxonomy" id="412755"/>
    <lineage>
        <taxon>unclassified sequences</taxon>
        <taxon>metagenomes</taxon>
        <taxon>ecological metagenomes</taxon>
    </lineage>
</organism>
<dbReference type="EMBL" id="BART01022009">
    <property type="protein sequence ID" value="GAH05154.1"/>
    <property type="molecule type" value="Genomic_DNA"/>
</dbReference>
<gene>
    <name evidence="2" type="ORF">S01H4_40426</name>
</gene>
<feature type="non-terminal residue" evidence="2">
    <location>
        <position position="1"/>
    </location>
</feature>
<protein>
    <recommendedName>
        <fullName evidence="1">Right handed beta helix domain-containing protein</fullName>
    </recommendedName>
</protein>
<comment type="caution">
    <text evidence="2">The sequence shown here is derived from an EMBL/GenBank/DDBJ whole genome shotgun (WGS) entry which is preliminary data.</text>
</comment>
<dbReference type="InterPro" id="IPR012334">
    <property type="entry name" value="Pectin_lyas_fold"/>
</dbReference>
<reference evidence="2" key="1">
    <citation type="journal article" date="2014" name="Front. Microbiol.">
        <title>High frequency of phylogenetically diverse reductive dehalogenase-homologous genes in deep subseafloor sedimentary metagenomes.</title>
        <authorList>
            <person name="Kawai M."/>
            <person name="Futagami T."/>
            <person name="Toyoda A."/>
            <person name="Takaki Y."/>
            <person name="Nishi S."/>
            <person name="Hori S."/>
            <person name="Arai W."/>
            <person name="Tsubouchi T."/>
            <person name="Morono Y."/>
            <person name="Uchiyama I."/>
            <person name="Ito T."/>
            <person name="Fujiyama A."/>
            <person name="Inagaki F."/>
            <person name="Takami H."/>
        </authorList>
    </citation>
    <scope>NUCLEOTIDE SEQUENCE</scope>
    <source>
        <strain evidence="2">Expedition CK06-06</strain>
    </source>
</reference>
<evidence type="ECO:0000259" key="1">
    <source>
        <dbReference type="Pfam" id="PF13229"/>
    </source>
</evidence>
<dbReference type="InterPro" id="IPR011050">
    <property type="entry name" value="Pectin_lyase_fold/virulence"/>
</dbReference>
<dbReference type="AlphaFoldDB" id="X1DJG0"/>
<feature type="non-terminal residue" evidence="2">
    <location>
        <position position="289"/>
    </location>
</feature>
<dbReference type="InterPro" id="IPR039448">
    <property type="entry name" value="Beta_helix"/>
</dbReference>
<evidence type="ECO:0000313" key="2">
    <source>
        <dbReference type="EMBL" id="GAH05154.1"/>
    </source>
</evidence>
<dbReference type="SUPFAM" id="SSF51126">
    <property type="entry name" value="Pectin lyase-like"/>
    <property type="match status" value="1"/>
</dbReference>
<dbReference type="Pfam" id="PF13229">
    <property type="entry name" value="Beta_helix"/>
    <property type="match status" value="1"/>
</dbReference>
<sequence length="289" mass="31238">NNSVDGKPILYLEGATGEVISNVDAGQVILVSCGNIAVENINTYVGIELLKTSKSRVVNNHISAMPWMRWASQNGYICLTEITGIYLESSSDNEITGNEIKNDTSQTPGNTGTWQIGEGIGISLQEGYGPPWKHSSSNLISNNAISDTKQGITLSESSNDNILRDNSLTRTGLFIYDSYHNTVSNNSVDGKPILYLEGATGEVISNVDAGQVILVSCGNIAVENINTYVGIELLKTSKSRVVNNHISAMPWMRWASQNGYICLTEITGIYLESSSDNVISGNELVCTFE</sequence>
<dbReference type="Gene3D" id="2.160.20.10">
    <property type="entry name" value="Single-stranded right-handed beta-helix, Pectin lyase-like"/>
    <property type="match status" value="1"/>
</dbReference>
<name>X1DJG0_9ZZZZ</name>
<proteinExistence type="predicted"/>
<accession>X1DJG0</accession>